<comment type="caution">
    <text evidence="5">The sequence shown here is derived from an EMBL/GenBank/DDBJ whole genome shotgun (WGS) entry which is preliminary data.</text>
</comment>
<sequence length="129" mass="14630">MSDNKKVLVIEDEESMRKALVRELVRQEFTALEAANGKEGLEMALRERPDMILLDIIMPVMDGLTMLGKLREQGEWGKGVPVIILTNLSADSEKIISGVAKHEPAFYMVKVNWQPHDVVDRVRERLSSK</sequence>
<evidence type="ECO:0000259" key="4">
    <source>
        <dbReference type="PROSITE" id="PS50110"/>
    </source>
</evidence>
<dbReference type="Pfam" id="PF00072">
    <property type="entry name" value="Response_reg"/>
    <property type="match status" value="1"/>
</dbReference>
<dbReference type="EMBL" id="MFEN01000005">
    <property type="protein sequence ID" value="OGE84548.1"/>
    <property type="molecule type" value="Genomic_DNA"/>
</dbReference>
<evidence type="ECO:0000256" key="1">
    <source>
        <dbReference type="ARBA" id="ARBA00022553"/>
    </source>
</evidence>
<evidence type="ECO:0000256" key="3">
    <source>
        <dbReference type="PROSITE-ProRule" id="PRU00169"/>
    </source>
</evidence>
<organism evidence="5 6">
    <name type="scientific">Candidatus Doudnabacteria bacterium RIFCSPHIGHO2_01_FULL_49_9</name>
    <dbReference type="NCBI Taxonomy" id="1817827"/>
    <lineage>
        <taxon>Bacteria</taxon>
        <taxon>Candidatus Doudnaibacteriota</taxon>
    </lineage>
</organism>
<evidence type="ECO:0000313" key="6">
    <source>
        <dbReference type="Proteomes" id="UP000176339"/>
    </source>
</evidence>
<accession>A0A1F5P3S4</accession>
<dbReference type="Proteomes" id="UP000176339">
    <property type="component" value="Unassembled WGS sequence"/>
</dbReference>
<dbReference type="AlphaFoldDB" id="A0A1F5P3S4"/>
<proteinExistence type="predicted"/>
<dbReference type="InterPro" id="IPR050595">
    <property type="entry name" value="Bact_response_regulator"/>
</dbReference>
<keyword evidence="1 3" id="KW-0597">Phosphoprotein</keyword>
<dbReference type="GO" id="GO:0000160">
    <property type="term" value="P:phosphorelay signal transduction system"/>
    <property type="evidence" value="ECO:0007669"/>
    <property type="project" value="UniProtKB-KW"/>
</dbReference>
<reference evidence="5 6" key="1">
    <citation type="journal article" date="2016" name="Nat. Commun.">
        <title>Thousands of microbial genomes shed light on interconnected biogeochemical processes in an aquifer system.</title>
        <authorList>
            <person name="Anantharaman K."/>
            <person name="Brown C.T."/>
            <person name="Hug L.A."/>
            <person name="Sharon I."/>
            <person name="Castelle C.J."/>
            <person name="Probst A.J."/>
            <person name="Thomas B.C."/>
            <person name="Singh A."/>
            <person name="Wilkins M.J."/>
            <person name="Karaoz U."/>
            <person name="Brodie E.L."/>
            <person name="Williams K.H."/>
            <person name="Hubbard S.S."/>
            <person name="Banfield J.F."/>
        </authorList>
    </citation>
    <scope>NUCLEOTIDE SEQUENCE [LARGE SCALE GENOMIC DNA]</scope>
</reference>
<protein>
    <recommendedName>
        <fullName evidence="4">Response regulatory domain-containing protein</fullName>
    </recommendedName>
</protein>
<name>A0A1F5P3S4_9BACT</name>
<dbReference type="SMART" id="SM00448">
    <property type="entry name" value="REC"/>
    <property type="match status" value="1"/>
</dbReference>
<dbReference type="PANTHER" id="PTHR44591">
    <property type="entry name" value="STRESS RESPONSE REGULATOR PROTEIN 1"/>
    <property type="match status" value="1"/>
</dbReference>
<dbReference type="Gene3D" id="3.40.50.2300">
    <property type="match status" value="1"/>
</dbReference>
<evidence type="ECO:0000256" key="2">
    <source>
        <dbReference type="ARBA" id="ARBA00023012"/>
    </source>
</evidence>
<dbReference type="CDD" id="cd17574">
    <property type="entry name" value="REC_OmpR"/>
    <property type="match status" value="1"/>
</dbReference>
<dbReference type="InterPro" id="IPR001789">
    <property type="entry name" value="Sig_transdc_resp-reg_receiver"/>
</dbReference>
<gene>
    <name evidence="5" type="ORF">A2846_02290</name>
</gene>
<evidence type="ECO:0000313" key="5">
    <source>
        <dbReference type="EMBL" id="OGE84548.1"/>
    </source>
</evidence>
<dbReference type="InterPro" id="IPR011006">
    <property type="entry name" value="CheY-like_superfamily"/>
</dbReference>
<dbReference type="SUPFAM" id="SSF52172">
    <property type="entry name" value="CheY-like"/>
    <property type="match status" value="1"/>
</dbReference>
<feature type="domain" description="Response regulatory" evidence="4">
    <location>
        <begin position="6"/>
        <end position="126"/>
    </location>
</feature>
<feature type="modified residue" description="4-aspartylphosphate" evidence="3">
    <location>
        <position position="55"/>
    </location>
</feature>
<keyword evidence="2" id="KW-0902">Two-component regulatory system</keyword>
<dbReference type="PROSITE" id="PS50110">
    <property type="entry name" value="RESPONSE_REGULATORY"/>
    <property type="match status" value="1"/>
</dbReference>
<dbReference type="PANTHER" id="PTHR44591:SF14">
    <property type="entry name" value="PROTEIN PILG"/>
    <property type="match status" value="1"/>
</dbReference>